<accession>A0A1E5T8A7</accession>
<proteinExistence type="predicted"/>
<organism evidence="2 3">
    <name type="scientific">Flavivirga aquatica</name>
    <dbReference type="NCBI Taxonomy" id="1849968"/>
    <lineage>
        <taxon>Bacteria</taxon>
        <taxon>Pseudomonadati</taxon>
        <taxon>Bacteroidota</taxon>
        <taxon>Flavobacteriia</taxon>
        <taxon>Flavobacteriales</taxon>
        <taxon>Flavobacteriaceae</taxon>
        <taxon>Flavivirga</taxon>
    </lineage>
</organism>
<dbReference type="RefSeq" id="WP_069830740.1">
    <property type="nucleotide sequence ID" value="NZ_MDJD01000047.1"/>
</dbReference>
<keyword evidence="1" id="KW-1133">Transmembrane helix</keyword>
<sequence length="105" mass="12299">MKLFWKINICASIIIFGLFVFNILVMYFEVYIPNFLLDASGLIFIFSPFLEVIQIPICLVFNLITLKKQKKIVWMYFLMMAIFFIIKISIYALILGSIISLNQES</sequence>
<keyword evidence="1" id="KW-0472">Membrane</keyword>
<evidence type="ECO:0000256" key="1">
    <source>
        <dbReference type="SAM" id="Phobius"/>
    </source>
</evidence>
<evidence type="ECO:0000313" key="3">
    <source>
        <dbReference type="Proteomes" id="UP000095713"/>
    </source>
</evidence>
<dbReference type="AlphaFoldDB" id="A0A1E5T8A7"/>
<dbReference type="EMBL" id="MDJD01000047">
    <property type="protein sequence ID" value="OEK07612.1"/>
    <property type="molecule type" value="Genomic_DNA"/>
</dbReference>
<keyword evidence="1" id="KW-0812">Transmembrane</keyword>
<evidence type="ECO:0000313" key="2">
    <source>
        <dbReference type="EMBL" id="OEK07612.1"/>
    </source>
</evidence>
<feature type="transmembrane region" description="Helical" evidence="1">
    <location>
        <begin position="76"/>
        <end position="99"/>
    </location>
</feature>
<feature type="transmembrane region" description="Helical" evidence="1">
    <location>
        <begin position="7"/>
        <end position="28"/>
    </location>
</feature>
<comment type="caution">
    <text evidence="2">The sequence shown here is derived from an EMBL/GenBank/DDBJ whole genome shotgun (WGS) entry which is preliminary data.</text>
</comment>
<reference evidence="2 3" key="1">
    <citation type="submission" date="2016-05" db="EMBL/GenBank/DDBJ databases">
        <title>Draft Genome Sequence of Algibacter sp. Strain SK-16 Isolated from the Surface Water of Aburatsubo Inlet.</title>
        <authorList>
            <person name="Wong S.-K."/>
            <person name="Yoshizawa S."/>
            <person name="Nakajima Y."/>
            <person name="Ogura Y."/>
            <person name="Tetsuya H."/>
            <person name="Hamasaki K."/>
        </authorList>
    </citation>
    <scope>NUCLEOTIDE SEQUENCE [LARGE SCALE GENOMIC DNA]</scope>
    <source>
        <strain evidence="2 3">SK-16</strain>
    </source>
</reference>
<dbReference type="OrthoDB" id="9879122at2"/>
<name>A0A1E5T8A7_9FLAO</name>
<keyword evidence="3" id="KW-1185">Reference proteome</keyword>
<dbReference type="Proteomes" id="UP000095713">
    <property type="component" value="Unassembled WGS sequence"/>
</dbReference>
<gene>
    <name evidence="2" type="ORF">A8C32_17605</name>
</gene>
<dbReference type="STRING" id="1849968.A8C32_17605"/>
<feature type="transmembrane region" description="Helical" evidence="1">
    <location>
        <begin position="40"/>
        <end position="64"/>
    </location>
</feature>
<protein>
    <submittedName>
        <fullName evidence="2">Uncharacterized protein</fullName>
    </submittedName>
</protein>